<keyword evidence="2" id="KW-0812">Transmembrane</keyword>
<dbReference type="InterPro" id="IPR038690">
    <property type="entry name" value="NusG_2_sf"/>
</dbReference>
<dbReference type="Proteomes" id="UP000605427">
    <property type="component" value="Unassembled WGS sequence"/>
</dbReference>
<protein>
    <recommendedName>
        <fullName evidence="5">NusG domain-containing protein</fullName>
    </recommendedName>
</protein>
<evidence type="ECO:0008006" key="5">
    <source>
        <dbReference type="Google" id="ProtNLM"/>
    </source>
</evidence>
<comment type="caution">
    <text evidence="3">The sequence shown here is derived from an EMBL/GenBank/DDBJ whole genome shotgun (WGS) entry which is preliminary data.</text>
</comment>
<reference evidence="4" key="1">
    <citation type="journal article" date="2019" name="Int. J. Syst. Evol. Microbiol.">
        <title>The Global Catalogue of Microorganisms (GCM) 10K type strain sequencing project: providing services to taxonomists for standard genome sequencing and annotation.</title>
        <authorList>
            <consortium name="The Broad Institute Genomics Platform"/>
            <consortium name="The Broad Institute Genome Sequencing Center for Infectious Disease"/>
            <person name="Wu L."/>
            <person name="Ma J."/>
        </authorList>
    </citation>
    <scope>NUCLEOTIDE SEQUENCE [LARGE SCALE GENOMIC DNA]</scope>
    <source>
        <strain evidence="4">CCM 8702</strain>
    </source>
</reference>
<evidence type="ECO:0000313" key="4">
    <source>
        <dbReference type="Proteomes" id="UP000605427"/>
    </source>
</evidence>
<feature type="region of interest" description="Disordered" evidence="1">
    <location>
        <begin position="1"/>
        <end position="26"/>
    </location>
</feature>
<evidence type="ECO:0000256" key="2">
    <source>
        <dbReference type="SAM" id="Phobius"/>
    </source>
</evidence>
<evidence type="ECO:0000313" key="3">
    <source>
        <dbReference type="EMBL" id="GGH72848.1"/>
    </source>
</evidence>
<gene>
    <name evidence="3" type="ORF">GCM10007362_11380</name>
</gene>
<dbReference type="CDD" id="cd09911">
    <property type="entry name" value="Lin0431_like"/>
    <property type="match status" value="1"/>
</dbReference>
<sequence>MDNGERFPEPGKPTDESRPRSRSTEPKLKIKRGDLMLIAAILILAGAVLAWQKWREADAAASADTLVAVITVNGEEYERVPLTGEEREIDIRTEFGRNTLKAYDKGIRMTYSDAPKRIALDMGFISRPYQQIVCVPTRVRVEVLPPEGQDDGLDAVVGMLGP</sequence>
<evidence type="ECO:0000256" key="1">
    <source>
        <dbReference type="SAM" id="MobiDB-lite"/>
    </source>
</evidence>
<keyword evidence="2" id="KW-0472">Membrane</keyword>
<name>A0ABQ1ZNX4_9BACL</name>
<proteinExistence type="predicted"/>
<feature type="transmembrane region" description="Helical" evidence="2">
    <location>
        <begin position="35"/>
        <end position="54"/>
    </location>
</feature>
<dbReference type="Pfam" id="PF07009">
    <property type="entry name" value="NusG_II"/>
    <property type="match status" value="1"/>
</dbReference>
<keyword evidence="2" id="KW-1133">Transmembrane helix</keyword>
<accession>A0ABQ1ZNX4</accession>
<organism evidence="3 4">
    <name type="scientific">Saccharibacillus endophyticus</name>
    <dbReference type="NCBI Taxonomy" id="2060666"/>
    <lineage>
        <taxon>Bacteria</taxon>
        <taxon>Bacillati</taxon>
        <taxon>Bacillota</taxon>
        <taxon>Bacilli</taxon>
        <taxon>Bacillales</taxon>
        <taxon>Paenibacillaceae</taxon>
        <taxon>Saccharibacillus</taxon>
    </lineage>
</organism>
<dbReference type="EMBL" id="BMDD01000001">
    <property type="protein sequence ID" value="GGH72848.1"/>
    <property type="molecule type" value="Genomic_DNA"/>
</dbReference>
<dbReference type="RefSeq" id="WP_172240252.1">
    <property type="nucleotide sequence ID" value="NZ_BMDD01000001.1"/>
</dbReference>
<keyword evidence="4" id="KW-1185">Reference proteome</keyword>
<dbReference type="Gene3D" id="2.60.320.10">
    <property type="entry name" value="N-utilization substance G protein NusG, insert domain"/>
    <property type="match status" value="1"/>
</dbReference>